<dbReference type="EMBL" id="JAFJZZ010000002">
    <property type="protein sequence ID" value="MBN7773101.1"/>
    <property type="molecule type" value="Genomic_DNA"/>
</dbReference>
<feature type="transmembrane region" description="Helical" evidence="1">
    <location>
        <begin position="7"/>
        <end position="28"/>
    </location>
</feature>
<dbReference type="RefSeq" id="WP_206581937.1">
    <property type="nucleotide sequence ID" value="NZ_JAFJZZ010000002.1"/>
</dbReference>
<dbReference type="GO" id="GO:0005886">
    <property type="term" value="C:plasma membrane"/>
    <property type="evidence" value="ECO:0007669"/>
    <property type="project" value="TreeGrafter"/>
</dbReference>
<evidence type="ECO:0000259" key="2">
    <source>
        <dbReference type="Pfam" id="PF02698"/>
    </source>
</evidence>
<keyword evidence="1" id="KW-0472">Membrane</keyword>
<protein>
    <submittedName>
        <fullName evidence="3">YdcF family protein</fullName>
    </submittedName>
</protein>
<keyword evidence="4" id="KW-1185">Reference proteome</keyword>
<name>A0A939D8H7_CLOAM</name>
<dbReference type="PANTHER" id="PTHR30336">
    <property type="entry name" value="INNER MEMBRANE PROTEIN, PROBABLE PERMEASE"/>
    <property type="match status" value="1"/>
</dbReference>
<evidence type="ECO:0000256" key="1">
    <source>
        <dbReference type="SAM" id="Phobius"/>
    </source>
</evidence>
<evidence type="ECO:0000313" key="3">
    <source>
        <dbReference type="EMBL" id="MBN7773101.1"/>
    </source>
</evidence>
<dbReference type="Gene3D" id="3.40.50.620">
    <property type="entry name" value="HUPs"/>
    <property type="match status" value="1"/>
</dbReference>
<sequence>MDRKKKYSRLIVTAGVILVIVGTVPFAINEYILKTTQAAIVKEIGSAKEVSFVKEEYADLKELNADCILVLGAGLKADGTPNHMLEDRLEVGRALYEAGSAPKLLLTGDHGQEDYDEVNAMKTYMLNHGVPEADIFLDHAGFSTYDSMYRAKDIFEVKTVIVVTQKYHQYRALYLAEKLGYKAYGVCSDQRTYAGQQIRDIREIIARNKDFVKIMIKPDPTYLGEAIPISGNALESWD</sequence>
<dbReference type="InterPro" id="IPR003848">
    <property type="entry name" value="DUF218"/>
</dbReference>
<gene>
    <name evidence="3" type="ORF">JYB65_06985</name>
</gene>
<dbReference type="Pfam" id="PF02698">
    <property type="entry name" value="DUF218"/>
    <property type="match status" value="1"/>
</dbReference>
<keyword evidence="1" id="KW-0812">Transmembrane</keyword>
<reference evidence="3" key="1">
    <citation type="submission" date="2021-02" db="EMBL/GenBank/DDBJ databases">
        <title>Abyssanaerobacter marinus gen.nov., sp., nov, anaerobic bacterium isolated from the Onnuri vent field of Indian Ocean and suggestion of Mogibacteriaceae fam. nov., and proposal of reclassification of ambiguous this family's genus member.</title>
        <authorList>
            <person name="Kim Y.J."/>
            <person name="Yang J.-A."/>
        </authorList>
    </citation>
    <scope>NUCLEOTIDE SEQUENCE</scope>
    <source>
        <strain evidence="3">DSM 2634</strain>
    </source>
</reference>
<evidence type="ECO:0000313" key="4">
    <source>
        <dbReference type="Proteomes" id="UP000664545"/>
    </source>
</evidence>
<dbReference type="CDD" id="cd06259">
    <property type="entry name" value="YdcF-like"/>
    <property type="match status" value="1"/>
</dbReference>
<dbReference type="AlphaFoldDB" id="A0A939D8H7"/>
<dbReference type="InterPro" id="IPR014729">
    <property type="entry name" value="Rossmann-like_a/b/a_fold"/>
</dbReference>
<keyword evidence="1" id="KW-1133">Transmembrane helix</keyword>
<proteinExistence type="predicted"/>
<accession>A0A939D8H7</accession>
<feature type="domain" description="DUF218" evidence="2">
    <location>
        <begin position="66"/>
        <end position="183"/>
    </location>
</feature>
<dbReference type="InterPro" id="IPR051599">
    <property type="entry name" value="Cell_Envelope_Assoc"/>
</dbReference>
<comment type="caution">
    <text evidence="3">The sequence shown here is derived from an EMBL/GenBank/DDBJ whole genome shotgun (WGS) entry which is preliminary data.</text>
</comment>
<dbReference type="PANTHER" id="PTHR30336:SF6">
    <property type="entry name" value="INTEGRAL MEMBRANE PROTEIN"/>
    <property type="match status" value="1"/>
</dbReference>
<organism evidence="3 4">
    <name type="scientific">Clostridium aminobutyricum</name>
    <dbReference type="NCBI Taxonomy" id="33953"/>
    <lineage>
        <taxon>Bacteria</taxon>
        <taxon>Bacillati</taxon>
        <taxon>Bacillota</taxon>
        <taxon>Clostridia</taxon>
        <taxon>Eubacteriales</taxon>
        <taxon>Clostridiaceae</taxon>
        <taxon>Clostridium</taxon>
    </lineage>
</organism>
<dbReference type="Proteomes" id="UP000664545">
    <property type="component" value="Unassembled WGS sequence"/>
</dbReference>